<feature type="signal peptide" evidence="4">
    <location>
        <begin position="1"/>
        <end position="18"/>
    </location>
</feature>
<proteinExistence type="predicted"/>
<feature type="region of interest" description="Disordered" evidence="3">
    <location>
        <begin position="234"/>
        <end position="262"/>
    </location>
</feature>
<keyword evidence="7" id="KW-1185">Reference proteome</keyword>
<feature type="chain" id="PRO_5045825866" description="Imelysin-like domain-containing protein" evidence="4">
    <location>
        <begin position="19"/>
        <end position="369"/>
    </location>
</feature>
<comment type="caution">
    <text evidence="6">The sequence shown here is derived from an EMBL/GenBank/DDBJ whole genome shotgun (WGS) entry which is preliminary data.</text>
</comment>
<feature type="compositionally biased region" description="Basic and acidic residues" evidence="3">
    <location>
        <begin position="234"/>
        <end position="259"/>
    </location>
</feature>
<protein>
    <recommendedName>
        <fullName evidence="5">Imelysin-like domain-containing protein</fullName>
    </recommendedName>
</protein>
<dbReference type="InterPro" id="IPR038352">
    <property type="entry name" value="Imelysin_sf"/>
</dbReference>
<dbReference type="Proteomes" id="UP001628220">
    <property type="component" value="Unassembled WGS sequence"/>
</dbReference>
<evidence type="ECO:0000256" key="1">
    <source>
        <dbReference type="ARBA" id="ARBA00004196"/>
    </source>
</evidence>
<dbReference type="EMBL" id="BAAFSF010000001">
    <property type="protein sequence ID" value="GAB1251767.1"/>
    <property type="molecule type" value="Genomic_DNA"/>
</dbReference>
<evidence type="ECO:0000256" key="4">
    <source>
        <dbReference type="SAM" id="SignalP"/>
    </source>
</evidence>
<dbReference type="RefSeq" id="WP_411915568.1">
    <property type="nucleotide sequence ID" value="NZ_BAAFSF010000001.1"/>
</dbReference>
<comment type="subcellular location">
    <subcellularLocation>
        <location evidence="1">Cell envelope</location>
    </subcellularLocation>
</comment>
<sequence length="369" mass="39951">MKLKLISLAAAAAVCVLAASCQQEPKKSEDTRNALTVEVLKNVSNNVIMATYIDLEKLASEHLKAIKTFRATPNDANLKAVKDTWRAARVAWEQSEAFLFGPTDQQGLDPAMDSWPVDQVEMDAMLKGTDPITAETIAANNDTRGFHLLEYIIWGESGNKAIADFTPRELEMMVAAGEDLHNNTATLKTEWSTFVFGLINAGMEGNGKYPSTRSGIQELVEGMSSISNEVANDKIDEPLNGKGDGKDGQPHPDLEESRFSHNSKTDYVNNIESIYNIYTGSYKSHSGKGVSDILISLGKKELNEKTIKAIKASQAAINAIPGTFTDAIKIDNPEGRKAVAAARDAAAELSTILEKEVLPAIVNAPADKI</sequence>
<evidence type="ECO:0000259" key="5">
    <source>
        <dbReference type="Pfam" id="PF09375"/>
    </source>
</evidence>
<organism evidence="6 7">
    <name type="scientific">Porphyromonas miyakawae</name>
    <dbReference type="NCBI Taxonomy" id="3137470"/>
    <lineage>
        <taxon>Bacteria</taxon>
        <taxon>Pseudomonadati</taxon>
        <taxon>Bacteroidota</taxon>
        <taxon>Bacteroidia</taxon>
        <taxon>Bacteroidales</taxon>
        <taxon>Porphyromonadaceae</taxon>
        <taxon>Porphyromonas</taxon>
    </lineage>
</organism>
<dbReference type="PROSITE" id="PS51257">
    <property type="entry name" value="PROKAR_LIPOPROTEIN"/>
    <property type="match status" value="1"/>
</dbReference>
<dbReference type="Pfam" id="PF09375">
    <property type="entry name" value="Peptidase_M75"/>
    <property type="match status" value="1"/>
</dbReference>
<dbReference type="InterPro" id="IPR034982">
    <property type="entry name" value="Imelysin-like_IrpA"/>
</dbReference>
<feature type="domain" description="Imelysin-like" evidence="5">
    <location>
        <begin position="49"/>
        <end position="351"/>
    </location>
</feature>
<dbReference type="InterPro" id="IPR018976">
    <property type="entry name" value="Imelysin-like"/>
</dbReference>
<evidence type="ECO:0000256" key="3">
    <source>
        <dbReference type="SAM" id="MobiDB-lite"/>
    </source>
</evidence>
<gene>
    <name evidence="6" type="ORF">Tsumi_08710</name>
</gene>
<evidence type="ECO:0000313" key="7">
    <source>
        <dbReference type="Proteomes" id="UP001628220"/>
    </source>
</evidence>
<name>A0ABQ0E204_9PORP</name>
<reference evidence="6 7" key="1">
    <citation type="journal article" date="2025" name="Int. J. Syst. Evol. Microbiol.">
        <title>Desulfovibrio falkowii sp. nov., Porphyromonas miyakawae sp. nov., Mediterraneibacter flintii sp. nov. and Owariibacterium komagatae gen. nov., sp. nov., isolated from human faeces.</title>
        <authorList>
            <person name="Hamaguchi T."/>
            <person name="Ohara M."/>
            <person name="Hisatomi A."/>
            <person name="Sekiguchi K."/>
            <person name="Takeda J.I."/>
            <person name="Ueyama J."/>
            <person name="Ito M."/>
            <person name="Nishiwaki H."/>
            <person name="Ogi T."/>
            <person name="Hirayama M."/>
            <person name="Ohkuma M."/>
            <person name="Sakamoto M."/>
            <person name="Ohno K."/>
        </authorList>
    </citation>
    <scope>NUCLEOTIDE SEQUENCE [LARGE SCALE GENOMIC DNA]</scope>
    <source>
        <strain evidence="6 7">13CB11C</strain>
    </source>
</reference>
<dbReference type="CDD" id="cd14658">
    <property type="entry name" value="Imelysin-like_IrpA"/>
    <property type="match status" value="1"/>
</dbReference>
<keyword evidence="2 4" id="KW-0732">Signal</keyword>
<evidence type="ECO:0000313" key="6">
    <source>
        <dbReference type="EMBL" id="GAB1251767.1"/>
    </source>
</evidence>
<accession>A0ABQ0E204</accession>
<dbReference type="Gene3D" id="1.20.1420.20">
    <property type="entry name" value="M75 peptidase, HXXE motif"/>
    <property type="match status" value="1"/>
</dbReference>
<evidence type="ECO:0000256" key="2">
    <source>
        <dbReference type="ARBA" id="ARBA00022729"/>
    </source>
</evidence>